<evidence type="ECO:0000256" key="2">
    <source>
        <dbReference type="ARBA" id="ARBA00023027"/>
    </source>
</evidence>
<dbReference type="VEuPathDB" id="TriTrypDB:LpyrH10_05_1900"/>
<proteinExistence type="predicted"/>
<dbReference type="InterPro" id="IPR006140">
    <property type="entry name" value="D-isomer_DH_NAD-bd"/>
</dbReference>
<protein>
    <submittedName>
        <fullName evidence="4">Putative D-isomer specific 2-hydroxyacid dehydrogenase-protein</fullName>
    </submittedName>
</protein>
<evidence type="ECO:0000259" key="3">
    <source>
        <dbReference type="Pfam" id="PF02826"/>
    </source>
</evidence>
<dbReference type="PANTHER" id="PTHR43333">
    <property type="entry name" value="2-HACID_DH_C DOMAIN-CONTAINING PROTEIN"/>
    <property type="match status" value="1"/>
</dbReference>
<dbReference type="RefSeq" id="XP_015660649.1">
    <property type="nucleotide sequence ID" value="XM_015800642.1"/>
</dbReference>
<gene>
    <name evidence="4" type="ORF">ABB37_03330</name>
</gene>
<dbReference type="AlphaFoldDB" id="A0A0N0DWU7"/>
<accession>A0A0N0DWU7</accession>
<feature type="domain" description="D-isomer specific 2-hydroxyacid dehydrogenase NAD-binding" evidence="3">
    <location>
        <begin position="126"/>
        <end position="303"/>
    </location>
</feature>
<dbReference type="PANTHER" id="PTHR43333:SF1">
    <property type="entry name" value="D-ISOMER SPECIFIC 2-HYDROXYACID DEHYDROGENASE NAD-BINDING DOMAIN-CONTAINING PROTEIN"/>
    <property type="match status" value="1"/>
</dbReference>
<dbReference type="SUPFAM" id="SSF52283">
    <property type="entry name" value="Formate/glycerate dehydrogenase catalytic domain-like"/>
    <property type="match status" value="1"/>
</dbReference>
<name>A0A0N0DWU7_LEPPY</name>
<dbReference type="InterPro" id="IPR036291">
    <property type="entry name" value="NAD(P)-bd_dom_sf"/>
</dbReference>
<evidence type="ECO:0000313" key="5">
    <source>
        <dbReference type="Proteomes" id="UP000037923"/>
    </source>
</evidence>
<dbReference type="OMA" id="VQMAEYV"/>
<reference evidence="4 5" key="1">
    <citation type="submission" date="2015-07" db="EMBL/GenBank/DDBJ databases">
        <title>High-quality genome of monoxenous trypanosomatid Leptomonas pyrrhocoris.</title>
        <authorList>
            <person name="Flegontov P."/>
            <person name="Butenko A."/>
            <person name="Firsov S."/>
            <person name="Vlcek C."/>
            <person name="Logacheva M.D."/>
            <person name="Field M."/>
            <person name="Filatov D."/>
            <person name="Flegontova O."/>
            <person name="Gerasimov E."/>
            <person name="Jackson A.P."/>
            <person name="Kelly S."/>
            <person name="Opperdoes F."/>
            <person name="O'Reilly A."/>
            <person name="Votypka J."/>
            <person name="Yurchenko V."/>
            <person name="Lukes J."/>
        </authorList>
    </citation>
    <scope>NUCLEOTIDE SEQUENCE [LARGE SCALE GENOMIC DNA]</scope>
    <source>
        <strain evidence="4">H10</strain>
    </source>
</reference>
<dbReference type="GO" id="GO:0016491">
    <property type="term" value="F:oxidoreductase activity"/>
    <property type="evidence" value="ECO:0007669"/>
    <property type="project" value="UniProtKB-KW"/>
</dbReference>
<dbReference type="SUPFAM" id="SSF51735">
    <property type="entry name" value="NAD(P)-binding Rossmann-fold domains"/>
    <property type="match status" value="1"/>
</dbReference>
<dbReference type="GO" id="GO:0051287">
    <property type="term" value="F:NAD binding"/>
    <property type="evidence" value="ECO:0007669"/>
    <property type="project" value="InterPro"/>
</dbReference>
<evidence type="ECO:0000313" key="4">
    <source>
        <dbReference type="EMBL" id="KPA82211.1"/>
    </source>
</evidence>
<sequence>MKNVPALCICASFNRTQIISDIIGTDIFPDHFLCSKDAATEFAEVKASGRPVVLVVLGPLGYSGIKLLTDDYDKPQSERRVKWIHSCSAGLDWYRFGELQKEIQGIPITTGKGGYNALLAQHVVYSILYFARQTAHQQRNRAAKKWDPFELEETRGLQVGILGYGEIGRETAKMLQPMYMDVTGVKRNQSAETEDEYGAKLVSGDEERDRVIRESDIVVNILPATPETEGMFDLERFKTMKRSAIYINIGRGATQVDNELAEAISTGVIAGASLDVFQQEPLPLASPLWDIDDDKILLTSHNACLTEKSFRDTIGLFTKYAKEYMTTGKLNAYLADAKLGY</sequence>
<dbReference type="Pfam" id="PF02826">
    <property type="entry name" value="2-Hacid_dh_C"/>
    <property type="match status" value="1"/>
</dbReference>
<organism evidence="4 5">
    <name type="scientific">Leptomonas pyrrhocoris</name>
    <name type="common">Firebug parasite</name>
    <dbReference type="NCBI Taxonomy" id="157538"/>
    <lineage>
        <taxon>Eukaryota</taxon>
        <taxon>Discoba</taxon>
        <taxon>Euglenozoa</taxon>
        <taxon>Kinetoplastea</taxon>
        <taxon>Metakinetoplastina</taxon>
        <taxon>Trypanosomatida</taxon>
        <taxon>Trypanosomatidae</taxon>
        <taxon>Leishmaniinae</taxon>
        <taxon>Leptomonas</taxon>
    </lineage>
</organism>
<keyword evidence="1" id="KW-0560">Oxidoreductase</keyword>
<dbReference type="GeneID" id="26903621"/>
<dbReference type="OrthoDB" id="298012at2759"/>
<dbReference type="RefSeq" id="XP_015660650.1">
    <property type="nucleotide sequence ID" value="XM_015800643.1"/>
</dbReference>
<keyword evidence="5" id="KW-1185">Reference proteome</keyword>
<evidence type="ECO:0000256" key="1">
    <source>
        <dbReference type="ARBA" id="ARBA00023002"/>
    </source>
</evidence>
<keyword evidence="2" id="KW-0520">NAD</keyword>
<dbReference type="CDD" id="cd05300">
    <property type="entry name" value="2-Hacid_dh_1"/>
    <property type="match status" value="1"/>
</dbReference>
<dbReference type="EMBL" id="LGTL01000005">
    <property type="protein sequence ID" value="KPA82211.1"/>
    <property type="molecule type" value="Genomic_DNA"/>
</dbReference>
<dbReference type="Gene3D" id="3.40.50.720">
    <property type="entry name" value="NAD(P)-binding Rossmann-like Domain"/>
    <property type="match status" value="2"/>
</dbReference>
<comment type="caution">
    <text evidence="4">The sequence shown here is derived from an EMBL/GenBank/DDBJ whole genome shotgun (WGS) entry which is preliminary data.</text>
</comment>
<dbReference type="EMBL" id="LGTL01000005">
    <property type="protein sequence ID" value="KPA82210.1"/>
    <property type="molecule type" value="Genomic_DNA"/>
</dbReference>
<dbReference type="Proteomes" id="UP000037923">
    <property type="component" value="Unassembled WGS sequence"/>
</dbReference>